<evidence type="ECO:0000313" key="3">
    <source>
        <dbReference type="Proteomes" id="UP000499080"/>
    </source>
</evidence>
<feature type="region of interest" description="Disordered" evidence="1">
    <location>
        <begin position="1"/>
        <end position="20"/>
    </location>
</feature>
<keyword evidence="3" id="KW-1185">Reference proteome</keyword>
<evidence type="ECO:0000313" key="2">
    <source>
        <dbReference type="EMBL" id="GBM69715.1"/>
    </source>
</evidence>
<sequence length="103" mass="11400">MTRTTPELAPPSSNFRTTPAGEPLQCEHFMGGMPLIIKIGYALFVSPRPCVLHHSFSHVQKCILRRSCVVMIADLGRGGLVVRSRLPGWRVQGAKPNFTEETL</sequence>
<dbReference type="Proteomes" id="UP000499080">
    <property type="component" value="Unassembled WGS sequence"/>
</dbReference>
<name>A0A4Y2HWV6_ARAVE</name>
<accession>A0A4Y2HWV6</accession>
<proteinExistence type="predicted"/>
<protein>
    <submittedName>
        <fullName evidence="2">Uncharacterized protein</fullName>
    </submittedName>
</protein>
<evidence type="ECO:0000256" key="1">
    <source>
        <dbReference type="SAM" id="MobiDB-lite"/>
    </source>
</evidence>
<comment type="caution">
    <text evidence="2">The sequence shown here is derived from an EMBL/GenBank/DDBJ whole genome shotgun (WGS) entry which is preliminary data.</text>
</comment>
<reference evidence="2 3" key="1">
    <citation type="journal article" date="2019" name="Sci. Rep.">
        <title>Orb-weaving spider Araneus ventricosus genome elucidates the spidroin gene catalogue.</title>
        <authorList>
            <person name="Kono N."/>
            <person name="Nakamura H."/>
            <person name="Ohtoshi R."/>
            <person name="Moran D.A.P."/>
            <person name="Shinohara A."/>
            <person name="Yoshida Y."/>
            <person name="Fujiwara M."/>
            <person name="Mori M."/>
            <person name="Tomita M."/>
            <person name="Arakawa K."/>
        </authorList>
    </citation>
    <scope>NUCLEOTIDE SEQUENCE [LARGE SCALE GENOMIC DNA]</scope>
</reference>
<dbReference type="EMBL" id="BGPR01002209">
    <property type="protein sequence ID" value="GBM69715.1"/>
    <property type="molecule type" value="Genomic_DNA"/>
</dbReference>
<feature type="compositionally biased region" description="Polar residues" evidence="1">
    <location>
        <begin position="1"/>
        <end position="17"/>
    </location>
</feature>
<dbReference type="AlphaFoldDB" id="A0A4Y2HWV6"/>
<gene>
    <name evidence="2" type="ORF">AVEN_88220_1</name>
</gene>
<organism evidence="2 3">
    <name type="scientific">Araneus ventricosus</name>
    <name type="common">Orbweaver spider</name>
    <name type="synonym">Epeira ventricosa</name>
    <dbReference type="NCBI Taxonomy" id="182803"/>
    <lineage>
        <taxon>Eukaryota</taxon>
        <taxon>Metazoa</taxon>
        <taxon>Ecdysozoa</taxon>
        <taxon>Arthropoda</taxon>
        <taxon>Chelicerata</taxon>
        <taxon>Arachnida</taxon>
        <taxon>Araneae</taxon>
        <taxon>Araneomorphae</taxon>
        <taxon>Entelegynae</taxon>
        <taxon>Araneoidea</taxon>
        <taxon>Araneidae</taxon>
        <taxon>Araneus</taxon>
    </lineage>
</organism>